<dbReference type="EMBL" id="JAGDYP010000007">
    <property type="protein sequence ID" value="MBO1884663.1"/>
    <property type="molecule type" value="Genomic_DNA"/>
</dbReference>
<evidence type="ECO:0000313" key="3">
    <source>
        <dbReference type="Proteomes" id="UP000681610"/>
    </source>
</evidence>
<dbReference type="PROSITE" id="PS51257">
    <property type="entry name" value="PROKAR_LIPOPROTEIN"/>
    <property type="match status" value="1"/>
</dbReference>
<feature type="chain" id="PRO_5046071169" evidence="1">
    <location>
        <begin position="22"/>
        <end position="500"/>
    </location>
</feature>
<feature type="signal peptide" evidence="1">
    <location>
        <begin position="1"/>
        <end position="21"/>
    </location>
</feature>
<proteinExistence type="predicted"/>
<dbReference type="Pfam" id="PF14092">
    <property type="entry name" value="DUF4270"/>
    <property type="match status" value="1"/>
</dbReference>
<sequence>MNKIYKLLFLAIALMSLGACSDNSFNELDNALLKEPNYLTNVFTPTISVEQINQTAVQTNGLGGYLLGKYTQVPFGTKSVTIVAQVDLSAANPTFGATSQADEVRTNKNERETVTEAYLYLPFYTPNSLLKEPNYQKDTEYQLDSIYGNKNASFKVAVNELNYYLSDIDTDLKSKVYYSNDSDVSSHIGNVITPATNAAITIDNKPMVRYQFDAKTLSTTTKQYDIQAPGLRVPLDASFFQQKIIDKEGSTELSSSERFKRYFKGIAISLNDLSDEVMMLMDLSAAKIEVVYTYSGTTALSKKRFDMPLKGVAMNLINQSGSQLNAPNKFYLGGAMGSTISLTIAAGDIARMKNEKMMITDASIILSVDQSVTYKKEPERLFIYKAASGTTLIDYNFDPTANGQTSAYSELVHLSKLHKENNKGAYYRVRITNHLMNLINNNNAVNEPLAIAVASNVKNTNSLAYKQGSQIGKVPQTSVVTPLGTVITDAKLIIHYTKVK</sequence>
<organism evidence="2 3">
    <name type="scientific">Capnocytophaga bilenii</name>
    <dbReference type="NCBI Taxonomy" id="2819369"/>
    <lineage>
        <taxon>Bacteria</taxon>
        <taxon>Pseudomonadati</taxon>
        <taxon>Bacteroidota</taxon>
        <taxon>Flavobacteriia</taxon>
        <taxon>Flavobacteriales</taxon>
        <taxon>Flavobacteriaceae</taxon>
        <taxon>Capnocytophaga</taxon>
    </lineage>
</organism>
<reference evidence="2 3" key="1">
    <citation type="submission" date="2021-03" db="EMBL/GenBank/DDBJ databases">
        <title>Isolation and description of Capnocytophaga bilenii sp. nov., a novel Capnocytophaga species, isolated from a gingivitis subject.</title>
        <authorList>
            <person name="Antezack A."/>
            <person name="Monnet-Corti V."/>
            <person name="La Scola B."/>
        </authorList>
    </citation>
    <scope>NUCLEOTIDE SEQUENCE [LARGE SCALE GENOMIC DNA]</scope>
    <source>
        <strain evidence="2 3">Marseille-Q4570</strain>
    </source>
</reference>
<name>A0ABS3PZ93_9FLAO</name>
<dbReference type="Proteomes" id="UP000681610">
    <property type="component" value="Unassembled WGS sequence"/>
</dbReference>
<evidence type="ECO:0000256" key="1">
    <source>
        <dbReference type="SAM" id="SignalP"/>
    </source>
</evidence>
<evidence type="ECO:0000313" key="2">
    <source>
        <dbReference type="EMBL" id="MBO1884663.1"/>
    </source>
</evidence>
<keyword evidence="1" id="KW-0732">Signal</keyword>
<keyword evidence="3" id="KW-1185">Reference proteome</keyword>
<comment type="caution">
    <text evidence="2">The sequence shown here is derived from an EMBL/GenBank/DDBJ whole genome shotgun (WGS) entry which is preliminary data.</text>
</comment>
<dbReference type="InterPro" id="IPR025366">
    <property type="entry name" value="DUF4270"/>
</dbReference>
<accession>A0ABS3PZ93</accession>
<gene>
    <name evidence="2" type="ORF">J4N46_09625</name>
</gene>
<protein>
    <submittedName>
        <fullName evidence="2">DUF4270 domain-containing protein</fullName>
    </submittedName>
</protein>
<dbReference type="RefSeq" id="WP_208059114.1">
    <property type="nucleotide sequence ID" value="NZ_JAGDYP010000007.1"/>
</dbReference>